<feature type="region of interest" description="Disordered" evidence="1">
    <location>
        <begin position="1"/>
        <end position="33"/>
    </location>
</feature>
<reference evidence="2" key="1">
    <citation type="journal article" date="2021" name="New Phytol.">
        <title>Evolutionary innovations through gain and loss of genes in the ectomycorrhizal Boletales.</title>
        <authorList>
            <person name="Wu G."/>
            <person name="Miyauchi S."/>
            <person name="Morin E."/>
            <person name="Kuo A."/>
            <person name="Drula E."/>
            <person name="Varga T."/>
            <person name="Kohler A."/>
            <person name="Feng B."/>
            <person name="Cao Y."/>
            <person name="Lipzen A."/>
            <person name="Daum C."/>
            <person name="Hundley H."/>
            <person name="Pangilinan J."/>
            <person name="Johnson J."/>
            <person name="Barry K."/>
            <person name="LaButti K."/>
            <person name="Ng V."/>
            <person name="Ahrendt S."/>
            <person name="Min B."/>
            <person name="Choi I.G."/>
            <person name="Park H."/>
            <person name="Plett J.M."/>
            <person name="Magnuson J."/>
            <person name="Spatafora J.W."/>
            <person name="Nagy L.G."/>
            <person name="Henrissat B."/>
            <person name="Grigoriev I.V."/>
            <person name="Yang Z.L."/>
            <person name="Xu J."/>
            <person name="Martin F.M."/>
        </authorList>
    </citation>
    <scope>NUCLEOTIDE SEQUENCE</scope>
    <source>
        <strain evidence="2">KKN 215</strain>
    </source>
</reference>
<feature type="compositionally biased region" description="Polar residues" evidence="1">
    <location>
        <begin position="141"/>
        <end position="158"/>
    </location>
</feature>
<feature type="compositionally biased region" description="Low complexity" evidence="1">
    <location>
        <begin position="232"/>
        <end position="247"/>
    </location>
</feature>
<name>A0A8K0UR11_9AGAR</name>
<feature type="compositionally biased region" description="Basic residues" evidence="1">
    <location>
        <begin position="311"/>
        <end position="320"/>
    </location>
</feature>
<evidence type="ECO:0000313" key="2">
    <source>
        <dbReference type="EMBL" id="KAH8100822.1"/>
    </source>
</evidence>
<evidence type="ECO:0000256" key="1">
    <source>
        <dbReference type="SAM" id="MobiDB-lite"/>
    </source>
</evidence>
<gene>
    <name evidence="2" type="ORF">BXZ70DRAFT_1000093</name>
</gene>
<feature type="compositionally biased region" description="Low complexity" evidence="1">
    <location>
        <begin position="210"/>
        <end position="224"/>
    </location>
</feature>
<keyword evidence="3" id="KW-1185">Reference proteome</keyword>
<dbReference type="Proteomes" id="UP000813824">
    <property type="component" value="Unassembled WGS sequence"/>
</dbReference>
<dbReference type="EMBL" id="JAEVFJ010000014">
    <property type="protein sequence ID" value="KAH8100822.1"/>
    <property type="molecule type" value="Genomic_DNA"/>
</dbReference>
<sequence>MSSAPHTPTGDNSPLPLFTSTNTNRYSTDSWNSSNYDAADDEEWEWKSEQVRLLNRTLDNLPAHLLTPFNGPVPPSNLLDKIARGVARAKGPIDWPHSLRATRAKIVELARLRAKEGVDGGDTTDTIAEEESMESDGVPLKQTTNTGPTRPLYRQSSMDFMQTTKVDIKDNDYIHRLSRRLQRTDRILDSPFHPYARRPSSPGYGSLRPSTPSSATLNSTTSSSRPFRMKRSMSSLSSLSSCSSDASRATDPRVQRIIRSESFAGSSRSPLKRAPSFGTRSRDSLDSVAMSVDRANKDSDVTSSDEEEKLRSRKSKRARTKAASPTPPPMTPLMSPATTKAQPRTRAKVTSKSPPVSAKSPTVPDTSKSPSLRPTKRRANVRRNPSILGPELPNPQPKLEPPASIITPYSPPRSPSTVESPNPYFLTHIPTFSPGPAPPSTTRSLRRSKPSVTIPRAAPSRIIAFSDIPPTSPEKPGVGTGLGLGSAFQLN</sequence>
<feature type="compositionally biased region" description="Polar residues" evidence="1">
    <location>
        <begin position="350"/>
        <end position="372"/>
    </location>
</feature>
<dbReference type="OrthoDB" id="433738at2759"/>
<comment type="caution">
    <text evidence="2">The sequence shown here is derived from an EMBL/GenBank/DDBJ whole genome shotgun (WGS) entry which is preliminary data.</text>
</comment>
<protein>
    <submittedName>
        <fullName evidence="2">Uncharacterized protein</fullName>
    </submittedName>
</protein>
<proteinExistence type="predicted"/>
<accession>A0A8K0UR11</accession>
<feature type="region of interest" description="Disordered" evidence="1">
    <location>
        <begin position="188"/>
        <end position="491"/>
    </location>
</feature>
<dbReference type="AlphaFoldDB" id="A0A8K0UR11"/>
<organism evidence="2 3">
    <name type="scientific">Cristinia sonorae</name>
    <dbReference type="NCBI Taxonomy" id="1940300"/>
    <lineage>
        <taxon>Eukaryota</taxon>
        <taxon>Fungi</taxon>
        <taxon>Dikarya</taxon>
        <taxon>Basidiomycota</taxon>
        <taxon>Agaricomycotina</taxon>
        <taxon>Agaricomycetes</taxon>
        <taxon>Agaricomycetidae</taxon>
        <taxon>Agaricales</taxon>
        <taxon>Pleurotineae</taxon>
        <taxon>Stephanosporaceae</taxon>
        <taxon>Cristinia</taxon>
    </lineage>
</organism>
<evidence type="ECO:0000313" key="3">
    <source>
        <dbReference type="Proteomes" id="UP000813824"/>
    </source>
</evidence>
<feature type="region of interest" description="Disordered" evidence="1">
    <location>
        <begin position="118"/>
        <end position="158"/>
    </location>
</feature>